<name>A0A8H6ZQS9_PLEOS</name>
<accession>A0A8H6ZQS9</accession>
<keyword evidence="16" id="KW-1185">Reference proteome</keyword>
<dbReference type="EMBL" id="JACETU010000005">
    <property type="protein sequence ID" value="KAF7428062.1"/>
    <property type="molecule type" value="Genomic_DNA"/>
</dbReference>
<evidence type="ECO:0000256" key="2">
    <source>
        <dbReference type="ARBA" id="ARBA00007983"/>
    </source>
</evidence>
<feature type="transmembrane region" description="Helical" evidence="11">
    <location>
        <begin position="26"/>
        <end position="46"/>
    </location>
</feature>
<feature type="region of interest" description="Disordered" evidence="10">
    <location>
        <begin position="1"/>
        <end position="20"/>
    </location>
</feature>
<dbReference type="InterPro" id="IPR015328">
    <property type="entry name" value="DUF1965"/>
</dbReference>
<dbReference type="Proteomes" id="UP000623687">
    <property type="component" value="Unassembled WGS sequence"/>
</dbReference>
<dbReference type="PANTHER" id="PTHR10638:SF20">
    <property type="entry name" value="AMINE OXIDASE"/>
    <property type="match status" value="1"/>
</dbReference>
<gene>
    <name evidence="15" type="ORF">PC9H_007281</name>
</gene>
<dbReference type="Pfam" id="PF09248">
    <property type="entry name" value="DUF1965"/>
    <property type="match status" value="1"/>
</dbReference>
<dbReference type="PROSITE" id="PS01164">
    <property type="entry name" value="COPPER_AMINE_OXID_1"/>
    <property type="match status" value="1"/>
</dbReference>
<evidence type="ECO:0000256" key="10">
    <source>
        <dbReference type="SAM" id="MobiDB-lite"/>
    </source>
</evidence>
<dbReference type="GeneID" id="59377099"/>
<feature type="domain" description="DUF1965" evidence="14">
    <location>
        <begin position="272"/>
        <end position="325"/>
    </location>
</feature>
<dbReference type="InterPro" id="IPR015800">
    <property type="entry name" value="Cu_amine_oxidase_N2"/>
</dbReference>
<dbReference type="OrthoDB" id="3341590at2759"/>
<evidence type="ECO:0000256" key="4">
    <source>
        <dbReference type="ARBA" id="ARBA00022772"/>
    </source>
</evidence>
<feature type="active site" description="Schiff-base intermediate with substrate; via topaquinone" evidence="7">
    <location>
        <position position="511"/>
    </location>
</feature>
<keyword evidence="3 9" id="KW-0479">Metal-binding</keyword>
<comment type="cofactor">
    <cofactor evidence="1">
        <name>Cu cation</name>
        <dbReference type="ChEBI" id="CHEBI:23378"/>
    </cofactor>
</comment>
<keyword evidence="4 7" id="KW-0801">TPQ</keyword>
<proteinExistence type="inferred from homology"/>
<dbReference type="PRINTS" id="PR00766">
    <property type="entry name" value="CUDAOXIDASE"/>
</dbReference>
<dbReference type="Gene3D" id="2.70.98.20">
    <property type="entry name" value="Copper amine oxidase, catalytic domain"/>
    <property type="match status" value="1"/>
</dbReference>
<evidence type="ECO:0000259" key="14">
    <source>
        <dbReference type="Pfam" id="PF09248"/>
    </source>
</evidence>
<organism evidence="15 16">
    <name type="scientific">Pleurotus ostreatus</name>
    <name type="common">Oyster mushroom</name>
    <name type="synonym">White-rot fungus</name>
    <dbReference type="NCBI Taxonomy" id="5322"/>
    <lineage>
        <taxon>Eukaryota</taxon>
        <taxon>Fungi</taxon>
        <taxon>Dikarya</taxon>
        <taxon>Basidiomycota</taxon>
        <taxon>Agaricomycotina</taxon>
        <taxon>Agaricomycetes</taxon>
        <taxon>Agaricomycetidae</taxon>
        <taxon>Agaricales</taxon>
        <taxon>Pleurotineae</taxon>
        <taxon>Pleurotaceae</taxon>
        <taxon>Pleurotus</taxon>
    </lineage>
</organism>
<dbReference type="VEuPathDB" id="FungiDB:PC9H_007281"/>
<dbReference type="GO" id="GO:0005507">
    <property type="term" value="F:copper ion binding"/>
    <property type="evidence" value="ECO:0007669"/>
    <property type="project" value="InterPro"/>
</dbReference>
<dbReference type="SUPFAM" id="SSF49998">
    <property type="entry name" value="Amine oxidase catalytic domain"/>
    <property type="match status" value="1"/>
</dbReference>
<dbReference type="GO" id="GO:0008131">
    <property type="term" value="F:primary methylamine oxidase activity"/>
    <property type="evidence" value="ECO:0007669"/>
    <property type="project" value="InterPro"/>
</dbReference>
<feature type="active site" description="Proton acceptor" evidence="7">
    <location>
        <position position="427"/>
    </location>
</feature>
<keyword evidence="11" id="KW-0472">Membrane</keyword>
<comment type="PTM">
    <text evidence="8 9">Topaquinone (TPQ) is generated by copper-dependent autoxidation of a specific tyrosyl residue.</text>
</comment>
<evidence type="ECO:0000313" key="15">
    <source>
        <dbReference type="EMBL" id="KAF7428062.1"/>
    </source>
</evidence>
<feature type="domain" description="Copper amine oxidase catalytic" evidence="12">
    <location>
        <begin position="354"/>
        <end position="764"/>
    </location>
</feature>
<feature type="modified residue" description="2',4',5'-topaquinone" evidence="8">
    <location>
        <position position="511"/>
    </location>
</feature>
<feature type="domain" description="Copper amine oxidase N2-terminal" evidence="13">
    <location>
        <begin position="118"/>
        <end position="179"/>
    </location>
</feature>
<keyword evidence="11" id="KW-0812">Transmembrane</keyword>
<dbReference type="GO" id="GO:0005886">
    <property type="term" value="C:plasma membrane"/>
    <property type="evidence" value="ECO:0007669"/>
    <property type="project" value="TreeGrafter"/>
</dbReference>
<dbReference type="InterPro" id="IPR000269">
    <property type="entry name" value="Cu_amine_oxidase"/>
</dbReference>
<comment type="cofactor">
    <cofactor evidence="9">
        <name>Cu cation</name>
        <dbReference type="ChEBI" id="CHEBI:23378"/>
    </cofactor>
    <text evidence="9">Contains 1 topaquinone per subunit.</text>
</comment>
<protein>
    <recommendedName>
        <fullName evidence="9">Amine oxidase</fullName>
        <ecNumber evidence="9">1.4.3.-</ecNumber>
    </recommendedName>
</protein>
<dbReference type="SUPFAM" id="SSF54416">
    <property type="entry name" value="Amine oxidase N-terminal region"/>
    <property type="match status" value="2"/>
</dbReference>
<evidence type="ECO:0000256" key="8">
    <source>
        <dbReference type="PIRSR" id="PIRSR600269-51"/>
    </source>
</evidence>
<dbReference type="EC" id="1.4.3.-" evidence="9"/>
<evidence type="ECO:0000256" key="9">
    <source>
        <dbReference type="RuleBase" id="RU000672"/>
    </source>
</evidence>
<keyword evidence="11" id="KW-1133">Transmembrane helix</keyword>
<dbReference type="GO" id="GO:0048038">
    <property type="term" value="F:quinone binding"/>
    <property type="evidence" value="ECO:0007669"/>
    <property type="project" value="InterPro"/>
</dbReference>
<keyword evidence="6 9" id="KW-0186">Copper</keyword>
<dbReference type="AlphaFoldDB" id="A0A8H6ZQS9"/>
<sequence length="837" mass="93602">MVHNTSSRDNASPSTQNNGRRLRNRAILVALVLGSTLLGMVMHSHMPAQVQNIERRDVFEDLDARSNSHLKQCPSFKPLAAKPPAPVNVWAPLSVEEISDVYKYLKSPSRSLNLTLKGATPSDNSVFLIEALRPAKADALKYLAKPNHVKAPDRYARVVLHHGAQERPVVKDYIIGPLPISKRTTMKERTGVYHRDDIPYEARVISYGAELGAMTTQLMPPLAEAMQALLGGVGVGLANDTITAEINGPWSIDGSFRRAWLFWKRSVPGQFMFPLNLFMYVDMSGTDVSQWKTLKIIYEGRSFTSTEAFLEAFRNGELKPQPKEVTDGPTSWGTRARPHPDLKLDLDHLPGPRTVPFAGLRFRVDEKRRYISWMGWGMYLGFDREMGMSLWDIRFRNERIIYELSPQDALAQYSGANPFSASTAWLDRWYGMGQTVRPLMPLYDCPAGSVYLPATIFDGEGVTKVTPRATCIFEMDTNRPITRHAGWGVGDWGAVKGYVLVVRSISTVGNYDYCQQWDYTFGLDGSIEVRVSASGYVQASPPTPEEEPYSGKIFRTSRGALHDHVVNFKVDLDILGTANSFLKTSMAQEEVTQPWFDDEWGTTGIQQRVSRDYIQTEADSRVNYPANFQGGYSIVNKDKHNDFGTVRGYTIMAGPNPIHAAVTGSPRALRNANWAGHNIAVTKHKDNEHSSSSMWNQHLPGNPTINFDNFFDGDSLDQEDLVAWINVGTHHLPQAEDAPHVRTTTATTSFTIAPHNYFDSDPSLDSLNAIIINQSGDPKNPLIYEDYGVDQSMTCIPEKPKPFEYTNPQEYDADSKAELRRSFFEKRGGFAAGRGDL</sequence>
<dbReference type="GO" id="GO:0009308">
    <property type="term" value="P:amine metabolic process"/>
    <property type="evidence" value="ECO:0007669"/>
    <property type="project" value="UniProtKB-UniRule"/>
</dbReference>
<evidence type="ECO:0000256" key="3">
    <source>
        <dbReference type="ARBA" id="ARBA00022723"/>
    </source>
</evidence>
<evidence type="ECO:0000256" key="6">
    <source>
        <dbReference type="ARBA" id="ARBA00023008"/>
    </source>
</evidence>
<dbReference type="InterPro" id="IPR036460">
    <property type="entry name" value="Cu_amine_oxidase_C_sf"/>
</dbReference>
<dbReference type="PANTHER" id="PTHR10638">
    <property type="entry name" value="COPPER AMINE OXIDASE"/>
    <property type="match status" value="1"/>
</dbReference>
<comment type="caution">
    <text evidence="15">The sequence shown here is derived from an EMBL/GenBank/DDBJ whole genome shotgun (WGS) entry which is preliminary data.</text>
</comment>
<keyword evidence="5 9" id="KW-0560">Oxidoreductase</keyword>
<evidence type="ECO:0000256" key="7">
    <source>
        <dbReference type="PIRSR" id="PIRSR600269-50"/>
    </source>
</evidence>
<evidence type="ECO:0000259" key="13">
    <source>
        <dbReference type="Pfam" id="PF02727"/>
    </source>
</evidence>
<evidence type="ECO:0000256" key="11">
    <source>
        <dbReference type="SAM" id="Phobius"/>
    </source>
</evidence>
<evidence type="ECO:0000256" key="5">
    <source>
        <dbReference type="ARBA" id="ARBA00023002"/>
    </source>
</evidence>
<evidence type="ECO:0000313" key="16">
    <source>
        <dbReference type="Proteomes" id="UP000623687"/>
    </source>
</evidence>
<dbReference type="InterPro" id="IPR015798">
    <property type="entry name" value="Cu_amine_oxidase_C"/>
</dbReference>
<dbReference type="Pfam" id="PF02727">
    <property type="entry name" value="Cu_amine_oxidN2"/>
    <property type="match status" value="1"/>
</dbReference>
<dbReference type="Pfam" id="PF01179">
    <property type="entry name" value="Cu_amine_oxid"/>
    <property type="match status" value="1"/>
</dbReference>
<dbReference type="InterPro" id="IPR016182">
    <property type="entry name" value="Cu_amine_oxidase_N-reg"/>
</dbReference>
<dbReference type="RefSeq" id="XP_036630434.1">
    <property type="nucleotide sequence ID" value="XM_036776814.1"/>
</dbReference>
<feature type="compositionally biased region" description="Polar residues" evidence="10">
    <location>
        <begin position="1"/>
        <end position="19"/>
    </location>
</feature>
<comment type="similarity">
    <text evidence="2 9">Belongs to the copper/topaquinone oxidase family.</text>
</comment>
<evidence type="ECO:0000259" key="12">
    <source>
        <dbReference type="Pfam" id="PF01179"/>
    </source>
</evidence>
<dbReference type="InterPro" id="IPR049948">
    <property type="entry name" value="Cu_Am_ox_TPQ-bd"/>
</dbReference>
<dbReference type="Gene3D" id="3.10.450.40">
    <property type="match status" value="2"/>
</dbReference>
<reference evidence="15" key="1">
    <citation type="submission" date="2019-07" db="EMBL/GenBank/DDBJ databases">
        <authorList>
            <person name="Palmer J.M."/>
        </authorList>
    </citation>
    <scope>NUCLEOTIDE SEQUENCE</scope>
    <source>
        <strain evidence="15">PC9</strain>
    </source>
</reference>
<evidence type="ECO:0000256" key="1">
    <source>
        <dbReference type="ARBA" id="ARBA00001935"/>
    </source>
</evidence>